<feature type="region of interest" description="Disordered" evidence="1">
    <location>
        <begin position="54"/>
        <end position="75"/>
    </location>
</feature>
<feature type="compositionally biased region" description="Polar residues" evidence="1">
    <location>
        <begin position="58"/>
        <end position="67"/>
    </location>
</feature>
<accession>A0A8J2VS37</accession>
<proteinExistence type="predicted"/>
<protein>
    <submittedName>
        <fullName evidence="2">(African queen) hypothetical protein</fullName>
    </submittedName>
</protein>
<comment type="caution">
    <text evidence="2">The sequence shown here is derived from an EMBL/GenBank/DDBJ whole genome shotgun (WGS) entry which is preliminary data.</text>
</comment>
<gene>
    <name evidence="2" type="ORF">DCHRY22_LOCUS6000</name>
</gene>
<evidence type="ECO:0000256" key="1">
    <source>
        <dbReference type="SAM" id="MobiDB-lite"/>
    </source>
</evidence>
<name>A0A8J2VS37_9NEOP</name>
<evidence type="ECO:0000313" key="3">
    <source>
        <dbReference type="Proteomes" id="UP000789524"/>
    </source>
</evidence>
<keyword evidence="3" id="KW-1185">Reference proteome</keyword>
<organism evidence="2 3">
    <name type="scientific">Danaus chrysippus</name>
    <name type="common">African queen</name>
    <dbReference type="NCBI Taxonomy" id="151541"/>
    <lineage>
        <taxon>Eukaryota</taxon>
        <taxon>Metazoa</taxon>
        <taxon>Ecdysozoa</taxon>
        <taxon>Arthropoda</taxon>
        <taxon>Hexapoda</taxon>
        <taxon>Insecta</taxon>
        <taxon>Pterygota</taxon>
        <taxon>Neoptera</taxon>
        <taxon>Endopterygota</taxon>
        <taxon>Lepidoptera</taxon>
        <taxon>Glossata</taxon>
        <taxon>Ditrysia</taxon>
        <taxon>Papilionoidea</taxon>
        <taxon>Nymphalidae</taxon>
        <taxon>Danainae</taxon>
        <taxon>Danaini</taxon>
        <taxon>Danaina</taxon>
        <taxon>Danaus</taxon>
        <taxon>Anosia</taxon>
    </lineage>
</organism>
<sequence>MSVVGVLSVVSCDIFNSAIERKINETLRTITSNTSDTALLLDIDTFVSYNGLRGGDSSPRSSASETPPHNDTKGSLRIYPVYFFS</sequence>
<reference evidence="2" key="1">
    <citation type="submission" date="2021-09" db="EMBL/GenBank/DDBJ databases">
        <authorList>
            <person name="Martin H S."/>
        </authorList>
    </citation>
    <scope>NUCLEOTIDE SEQUENCE</scope>
</reference>
<dbReference type="Proteomes" id="UP000789524">
    <property type="component" value="Unassembled WGS sequence"/>
</dbReference>
<dbReference type="AlphaFoldDB" id="A0A8J2VS37"/>
<dbReference type="EMBL" id="CAKASE010000052">
    <property type="protein sequence ID" value="CAG9565094.1"/>
    <property type="molecule type" value="Genomic_DNA"/>
</dbReference>
<evidence type="ECO:0000313" key="2">
    <source>
        <dbReference type="EMBL" id="CAG9565094.1"/>
    </source>
</evidence>